<dbReference type="EMBL" id="JAODZM010000173">
    <property type="protein sequence ID" value="MDH0199295.1"/>
    <property type="molecule type" value="Genomic_DNA"/>
</dbReference>
<name>A0AAW6SD77_ENTCL</name>
<dbReference type="RefSeq" id="WP_017383253.1">
    <property type="nucleotide sequence ID" value="NZ_CP020089.1"/>
</dbReference>
<evidence type="ECO:0000313" key="1">
    <source>
        <dbReference type="EMBL" id="MDH0199295.1"/>
    </source>
</evidence>
<proteinExistence type="predicted"/>
<reference evidence="1" key="1">
    <citation type="submission" date="2022-09" db="EMBL/GenBank/DDBJ databases">
        <title>Intensive care unit water sources are persistently colonized with multi-drug resistant bacteria and are the site of extensive horizontal gene transfer of antibiotic resistance genes.</title>
        <authorList>
            <person name="Diorio-Toth L."/>
        </authorList>
    </citation>
    <scope>NUCLEOTIDE SEQUENCE</scope>
    <source>
        <strain evidence="1">GD04139</strain>
    </source>
</reference>
<dbReference type="AlphaFoldDB" id="A0AAW6SD77"/>
<accession>A0AAW6SD77</accession>
<dbReference type="Proteomes" id="UP001158360">
    <property type="component" value="Unassembled WGS sequence"/>
</dbReference>
<organism evidence="1 2">
    <name type="scientific">Enterobacter cloacae</name>
    <dbReference type="NCBI Taxonomy" id="550"/>
    <lineage>
        <taxon>Bacteria</taxon>
        <taxon>Pseudomonadati</taxon>
        <taxon>Pseudomonadota</taxon>
        <taxon>Gammaproteobacteria</taxon>
        <taxon>Enterobacterales</taxon>
        <taxon>Enterobacteriaceae</taxon>
        <taxon>Enterobacter</taxon>
        <taxon>Enterobacter cloacae complex</taxon>
    </lineage>
</organism>
<evidence type="ECO:0000313" key="2">
    <source>
        <dbReference type="Proteomes" id="UP001158360"/>
    </source>
</evidence>
<protein>
    <submittedName>
        <fullName evidence="1">Uncharacterized protein</fullName>
    </submittedName>
</protein>
<sequence length="76" mass="8783">MTVIVECIETNGDWTVGHRYAGELVSGGFLALKDDDTEDDFEWTADSRQEYDRETDEFETIWFLPGIEGVSFREIE</sequence>
<gene>
    <name evidence="1" type="ORF">N7383_27145</name>
</gene>
<comment type="caution">
    <text evidence="1">The sequence shown here is derived from an EMBL/GenBank/DDBJ whole genome shotgun (WGS) entry which is preliminary data.</text>
</comment>